<name>A0ABN9SIS2_9DINO</name>
<feature type="region of interest" description="Disordered" evidence="1">
    <location>
        <begin position="99"/>
        <end position="136"/>
    </location>
</feature>
<gene>
    <name evidence="2" type="ORF">PCOR1329_LOCUS29892</name>
</gene>
<protein>
    <submittedName>
        <fullName evidence="2">Uncharacterized protein</fullName>
    </submittedName>
</protein>
<proteinExistence type="predicted"/>
<sequence>MPKTVLEEGKTAQAAARRGPAVPTFLLPGRAASTLGKMAACRGTPPRGSRGALNPRAVLVTLRPLAPGRQPYADTSSSFCAAAESCAAWSTAAWLAPTSSVRRPSSTRSPSVTSEMMEEVPADARDRTSHSTKEVHRSRTAQPFAAFFFLCCGADMASASVMP</sequence>
<evidence type="ECO:0000313" key="2">
    <source>
        <dbReference type="EMBL" id="CAK0831605.1"/>
    </source>
</evidence>
<organism evidence="2 3">
    <name type="scientific">Prorocentrum cordatum</name>
    <dbReference type="NCBI Taxonomy" id="2364126"/>
    <lineage>
        <taxon>Eukaryota</taxon>
        <taxon>Sar</taxon>
        <taxon>Alveolata</taxon>
        <taxon>Dinophyceae</taxon>
        <taxon>Prorocentrales</taxon>
        <taxon>Prorocentraceae</taxon>
        <taxon>Prorocentrum</taxon>
    </lineage>
</organism>
<dbReference type="Proteomes" id="UP001189429">
    <property type="component" value="Unassembled WGS sequence"/>
</dbReference>
<evidence type="ECO:0000256" key="1">
    <source>
        <dbReference type="SAM" id="MobiDB-lite"/>
    </source>
</evidence>
<dbReference type="EMBL" id="CAUYUJ010011337">
    <property type="protein sequence ID" value="CAK0831605.1"/>
    <property type="molecule type" value="Genomic_DNA"/>
</dbReference>
<feature type="compositionally biased region" description="Low complexity" evidence="1">
    <location>
        <begin position="99"/>
        <end position="114"/>
    </location>
</feature>
<comment type="caution">
    <text evidence="2">The sequence shown here is derived from an EMBL/GenBank/DDBJ whole genome shotgun (WGS) entry which is preliminary data.</text>
</comment>
<accession>A0ABN9SIS2</accession>
<evidence type="ECO:0000313" key="3">
    <source>
        <dbReference type="Proteomes" id="UP001189429"/>
    </source>
</evidence>
<reference evidence="2" key="1">
    <citation type="submission" date="2023-10" db="EMBL/GenBank/DDBJ databases">
        <authorList>
            <person name="Chen Y."/>
            <person name="Shah S."/>
            <person name="Dougan E. K."/>
            <person name="Thang M."/>
            <person name="Chan C."/>
        </authorList>
    </citation>
    <scope>NUCLEOTIDE SEQUENCE [LARGE SCALE GENOMIC DNA]</scope>
</reference>
<feature type="compositionally biased region" description="Basic and acidic residues" evidence="1">
    <location>
        <begin position="122"/>
        <end position="136"/>
    </location>
</feature>
<keyword evidence="3" id="KW-1185">Reference proteome</keyword>